<dbReference type="SUPFAM" id="SSF48371">
    <property type="entry name" value="ARM repeat"/>
    <property type="match status" value="1"/>
</dbReference>
<evidence type="ECO:0000256" key="1">
    <source>
        <dbReference type="ARBA" id="ARBA00022741"/>
    </source>
</evidence>
<dbReference type="InterPro" id="IPR011009">
    <property type="entry name" value="Kinase-like_dom_sf"/>
</dbReference>
<keyword evidence="8" id="KW-0808">Transferase</keyword>
<dbReference type="SUPFAM" id="SSF56112">
    <property type="entry name" value="Protein kinase-like (PK-like)"/>
    <property type="match status" value="1"/>
</dbReference>
<dbReference type="PANTHER" id="PTHR24363:SF5">
    <property type="entry name" value="SERINE_THREONINE KINASE-LIKE DOMAIN-CONTAINING PROTEIN STKLD1"/>
    <property type="match status" value="1"/>
</dbReference>
<keyword evidence="8" id="KW-0418">Kinase</keyword>
<dbReference type="GO" id="GO:0005524">
    <property type="term" value="F:ATP binding"/>
    <property type="evidence" value="ECO:0007669"/>
    <property type="project" value="UniProtKB-KW"/>
</dbReference>
<feature type="domain" description="Protein kinase" evidence="7">
    <location>
        <begin position="1"/>
        <end position="239"/>
    </location>
</feature>
<dbReference type="Gene3D" id="1.25.10.10">
    <property type="entry name" value="Leucine-rich Repeat Variant"/>
    <property type="match status" value="1"/>
</dbReference>
<evidence type="ECO:0000256" key="5">
    <source>
        <dbReference type="ARBA" id="ARBA00081628"/>
    </source>
</evidence>
<keyword evidence="9" id="KW-1185">Reference proteome</keyword>
<dbReference type="CDD" id="cd00180">
    <property type="entry name" value="PKc"/>
    <property type="match status" value="1"/>
</dbReference>
<evidence type="ECO:0000256" key="4">
    <source>
        <dbReference type="ARBA" id="ARBA00079669"/>
    </source>
</evidence>
<dbReference type="GO" id="GO:0004674">
    <property type="term" value="F:protein serine/threonine kinase activity"/>
    <property type="evidence" value="ECO:0007669"/>
    <property type="project" value="TreeGrafter"/>
</dbReference>
<protein>
    <recommendedName>
        <fullName evidence="3">Serine/threonine kinase-like domain-containing protein STKLD1</fullName>
    </recommendedName>
    <alternativeName>
        <fullName evidence="5">Serine/threonine kinase-like domain-containing protein 1</fullName>
    </alternativeName>
    <alternativeName>
        <fullName evidence="4">Sugen kinase 071</fullName>
    </alternativeName>
</protein>
<keyword evidence="2" id="KW-0067">ATP-binding</keyword>
<dbReference type="InterPro" id="IPR011989">
    <property type="entry name" value="ARM-like"/>
</dbReference>
<sequence length="647" mass="71752">MENYKILDELSPGALGVNLVVREKETKVKFVIKQVECIDDHHANQALDELMPLLQLRHAHVSIYHEMFIIWNGQWMQNMLGQVLDALGYLHRLDIIHRNLKPSNIALVGTNHCKLQDLSCDALMTHKAKWNIRAEEDPCQKSWMAPEALRFSFSQKADIWSLGCIILDMVSCSFTGATEAMLLRKSVRSLPSALGAALRTMEERRVPHARIFSALLPRMLQVEPAERITVQEVAQLTLLSSDFRPTSVSLLMHQRDVPAFISAILSEGCVARILEIMQNFPSRPEVQIRVLDRLLRMSDDQLGLPWPMKVVAVLVTIMKNHERLLDIQLCACALLLRTLGQALAQDPAATVRKGGSITSVLLSAVRSHPEAQQLLVMAYSLLTIVCSQGCDSEELQKEGLFTHILEHLDSCSGNREVCMAGLSLLWVLLVDADITDKVPLEKAPGLIAGLLAAYPQDTEMAESGCAVLWLLSLLGCIEEHLLEEVVVLFLRSLRLCQDRVLLVNNACRGLASLAKVSELAALRVVVPEEKGSGLSLIKDTYELYKDHPEVAENVCLLLVHLASYPDTLCELVSSGIQSLVHEIKDRFTSSLELVSYAERVLQSLEAARLPCSAQEPPTAAPEDQHLRVPVPVPSGLQRGAPADRPFP</sequence>
<evidence type="ECO:0000313" key="8">
    <source>
        <dbReference type="EMBL" id="KAF6277237.1"/>
    </source>
</evidence>
<evidence type="ECO:0000313" key="9">
    <source>
        <dbReference type="Proteomes" id="UP000558488"/>
    </source>
</evidence>
<dbReference type="InterPro" id="IPR016024">
    <property type="entry name" value="ARM-type_fold"/>
</dbReference>
<dbReference type="Gene3D" id="1.10.510.10">
    <property type="entry name" value="Transferase(Phosphotransferase) domain 1"/>
    <property type="match status" value="1"/>
</dbReference>
<reference evidence="8 9" key="1">
    <citation type="journal article" date="2020" name="Nature">
        <title>Six reference-quality genomes reveal evolution of bat adaptations.</title>
        <authorList>
            <person name="Jebb D."/>
            <person name="Huang Z."/>
            <person name="Pippel M."/>
            <person name="Hughes G.M."/>
            <person name="Lavrichenko K."/>
            <person name="Devanna P."/>
            <person name="Winkler S."/>
            <person name="Jermiin L.S."/>
            <person name="Skirmuntt E.C."/>
            <person name="Katzourakis A."/>
            <person name="Burkitt-Gray L."/>
            <person name="Ray D.A."/>
            <person name="Sullivan K.A.M."/>
            <person name="Roscito J.G."/>
            <person name="Kirilenko B.M."/>
            <person name="Davalos L.M."/>
            <person name="Corthals A.P."/>
            <person name="Power M.L."/>
            <person name="Jones G."/>
            <person name="Ransome R.D."/>
            <person name="Dechmann D.K.N."/>
            <person name="Locatelli A.G."/>
            <person name="Puechmaille S.J."/>
            <person name="Fedrigo O."/>
            <person name="Jarvis E.D."/>
            <person name="Hiller M."/>
            <person name="Vernes S.C."/>
            <person name="Myers E.W."/>
            <person name="Teeling E.C."/>
        </authorList>
    </citation>
    <scope>NUCLEOTIDE SEQUENCE [LARGE SCALE GENOMIC DNA]</scope>
    <source>
        <strain evidence="8">MPipKuh1</strain>
        <tissue evidence="8">Flight muscle</tissue>
    </source>
</reference>
<accession>A0A7J7RMG9</accession>
<evidence type="ECO:0000259" key="7">
    <source>
        <dbReference type="PROSITE" id="PS50011"/>
    </source>
</evidence>
<dbReference type="Pfam" id="PF00069">
    <property type="entry name" value="Pkinase"/>
    <property type="match status" value="1"/>
</dbReference>
<evidence type="ECO:0000256" key="3">
    <source>
        <dbReference type="ARBA" id="ARBA00072818"/>
    </source>
</evidence>
<keyword evidence="1" id="KW-0547">Nucleotide-binding</keyword>
<dbReference type="FunFam" id="1.10.510.10:FF:001115">
    <property type="entry name" value="Serine/threonine kinase like domain containing 1"/>
    <property type="match status" value="1"/>
</dbReference>
<dbReference type="PANTHER" id="PTHR24363">
    <property type="entry name" value="SERINE/THREONINE PROTEIN KINASE"/>
    <property type="match status" value="1"/>
</dbReference>
<evidence type="ECO:0000256" key="6">
    <source>
        <dbReference type="SAM" id="MobiDB-lite"/>
    </source>
</evidence>
<comment type="caution">
    <text evidence="8">The sequence shown here is derived from an EMBL/GenBank/DDBJ whole genome shotgun (WGS) entry which is preliminary data.</text>
</comment>
<dbReference type="Gene3D" id="3.30.200.20">
    <property type="entry name" value="Phosphorylase Kinase, domain 1"/>
    <property type="match status" value="1"/>
</dbReference>
<dbReference type="Proteomes" id="UP000558488">
    <property type="component" value="Unassembled WGS sequence"/>
</dbReference>
<organism evidence="8 9">
    <name type="scientific">Pipistrellus kuhlii</name>
    <name type="common">Kuhl's pipistrelle</name>
    <dbReference type="NCBI Taxonomy" id="59472"/>
    <lineage>
        <taxon>Eukaryota</taxon>
        <taxon>Metazoa</taxon>
        <taxon>Chordata</taxon>
        <taxon>Craniata</taxon>
        <taxon>Vertebrata</taxon>
        <taxon>Euteleostomi</taxon>
        <taxon>Mammalia</taxon>
        <taxon>Eutheria</taxon>
        <taxon>Laurasiatheria</taxon>
        <taxon>Chiroptera</taxon>
        <taxon>Yangochiroptera</taxon>
        <taxon>Vespertilionidae</taxon>
        <taxon>Pipistrellus</taxon>
    </lineage>
</organism>
<dbReference type="PROSITE" id="PS50011">
    <property type="entry name" value="PROTEIN_KINASE_DOM"/>
    <property type="match status" value="1"/>
</dbReference>
<dbReference type="EMBL" id="JACAGB010000068">
    <property type="protein sequence ID" value="KAF6277237.1"/>
    <property type="molecule type" value="Genomic_DNA"/>
</dbReference>
<dbReference type="AlphaFoldDB" id="A0A7J7RMG9"/>
<feature type="region of interest" description="Disordered" evidence="6">
    <location>
        <begin position="612"/>
        <end position="647"/>
    </location>
</feature>
<proteinExistence type="predicted"/>
<dbReference type="InterPro" id="IPR000719">
    <property type="entry name" value="Prot_kinase_dom"/>
</dbReference>
<gene>
    <name evidence="8" type="ORF">mPipKuh1_016809</name>
</gene>
<name>A0A7J7RMG9_PIPKU</name>
<dbReference type="FunFam" id="1.25.10.10:FF:000579">
    <property type="entry name" value="Serine/threonine kinase like domain containing 1"/>
    <property type="match status" value="1"/>
</dbReference>
<evidence type="ECO:0000256" key="2">
    <source>
        <dbReference type="ARBA" id="ARBA00022840"/>
    </source>
</evidence>